<dbReference type="Pfam" id="PF03795">
    <property type="entry name" value="YCII"/>
    <property type="match status" value="1"/>
</dbReference>
<proteinExistence type="inferred from homology"/>
<accession>A0A9J7ALM4</accession>
<dbReference type="SUPFAM" id="SSF54909">
    <property type="entry name" value="Dimeric alpha+beta barrel"/>
    <property type="match status" value="1"/>
</dbReference>
<dbReference type="RefSeq" id="WP_257766579.1">
    <property type="nucleotide sequence ID" value="NZ_CP102480.1"/>
</dbReference>
<dbReference type="Proteomes" id="UP001060336">
    <property type="component" value="Chromosome"/>
</dbReference>
<evidence type="ECO:0000313" key="4">
    <source>
        <dbReference type="Proteomes" id="UP001060336"/>
    </source>
</evidence>
<organism evidence="3 4">
    <name type="scientific">Nisaea acidiphila</name>
    <dbReference type="NCBI Taxonomy" id="1862145"/>
    <lineage>
        <taxon>Bacteria</taxon>
        <taxon>Pseudomonadati</taxon>
        <taxon>Pseudomonadota</taxon>
        <taxon>Alphaproteobacteria</taxon>
        <taxon>Rhodospirillales</taxon>
        <taxon>Thalassobaculaceae</taxon>
        <taxon>Nisaea</taxon>
    </lineage>
</organism>
<evidence type="ECO:0000313" key="3">
    <source>
        <dbReference type="EMBL" id="UUX48071.1"/>
    </source>
</evidence>
<dbReference type="InterPro" id="IPR005545">
    <property type="entry name" value="YCII"/>
</dbReference>
<dbReference type="EMBL" id="CP102480">
    <property type="protein sequence ID" value="UUX48071.1"/>
    <property type="molecule type" value="Genomic_DNA"/>
</dbReference>
<gene>
    <name evidence="3" type="ORF">NUH88_11635</name>
</gene>
<name>A0A9J7ALM4_9PROT</name>
<sequence>MKFAILFEDNPSADPDIRTKHMPAHLAFLETHRDRIEAAGPLPRFGAGSGGLWIVEAPDAAAAEALVHADPFWPTGLRKSVQVLAWKQVFAGGRRLI</sequence>
<keyword evidence="4" id="KW-1185">Reference proteome</keyword>
<evidence type="ECO:0000259" key="2">
    <source>
        <dbReference type="Pfam" id="PF03795"/>
    </source>
</evidence>
<dbReference type="KEGG" id="naci:NUH88_11635"/>
<dbReference type="Gene3D" id="3.30.70.1060">
    <property type="entry name" value="Dimeric alpha+beta barrel"/>
    <property type="match status" value="1"/>
</dbReference>
<feature type="domain" description="YCII-related" evidence="2">
    <location>
        <begin position="1"/>
        <end position="87"/>
    </location>
</feature>
<dbReference type="AlphaFoldDB" id="A0A9J7ALM4"/>
<dbReference type="InterPro" id="IPR011008">
    <property type="entry name" value="Dimeric_a/b-barrel"/>
</dbReference>
<protein>
    <submittedName>
        <fullName evidence="3">YciI family protein</fullName>
    </submittedName>
</protein>
<evidence type="ECO:0000256" key="1">
    <source>
        <dbReference type="ARBA" id="ARBA00007689"/>
    </source>
</evidence>
<reference evidence="3" key="1">
    <citation type="submission" date="2022-08" db="EMBL/GenBank/DDBJ databases">
        <title>Nisaea acidiphila sp. nov., isolated from a marine algal debris and emended description of the genus Nisaea Urios et al. 2008.</title>
        <authorList>
            <person name="Kwon K."/>
        </authorList>
    </citation>
    <scope>NUCLEOTIDE SEQUENCE</scope>
    <source>
        <strain evidence="3">MEBiC11861</strain>
    </source>
</reference>
<comment type="similarity">
    <text evidence="1">Belongs to the YciI family.</text>
</comment>